<dbReference type="PANTHER" id="PTHR34139:SF1">
    <property type="entry name" value="RNASE MJ1380-RELATED"/>
    <property type="match status" value="1"/>
</dbReference>
<keyword evidence="5" id="KW-0378">Hydrolase</keyword>
<evidence type="ECO:0000256" key="1">
    <source>
        <dbReference type="ARBA" id="ARBA00022553"/>
    </source>
</evidence>
<evidence type="ECO:0000256" key="4">
    <source>
        <dbReference type="ARBA" id="ARBA00022741"/>
    </source>
</evidence>
<keyword evidence="3" id="KW-0540">Nuclease</keyword>
<comment type="similarity">
    <text evidence="6">Belongs to the HepT RNase toxin family.</text>
</comment>
<evidence type="ECO:0000313" key="8">
    <source>
        <dbReference type="Proteomes" id="UP000217209"/>
    </source>
</evidence>
<dbReference type="GO" id="GO:0016787">
    <property type="term" value="F:hydrolase activity"/>
    <property type="evidence" value="ECO:0007669"/>
    <property type="project" value="UniProtKB-KW"/>
</dbReference>
<dbReference type="Proteomes" id="UP000217209">
    <property type="component" value="Chromosome"/>
</dbReference>
<dbReference type="InterPro" id="IPR037038">
    <property type="entry name" value="HepT-like_sf"/>
</dbReference>
<evidence type="ECO:0000256" key="3">
    <source>
        <dbReference type="ARBA" id="ARBA00022722"/>
    </source>
</evidence>
<sequence>MSRDTPSRVRDALDAIEKCCNYSQLAKTDPRLTAMAEDAIERNLQVLGESLNHLPTEVTDQFPEVPWAQIRGFRNLLVHQYFIIDTSIIEDIVANHLPLLEDALRQVVQP</sequence>
<dbReference type="GO" id="GO:0004540">
    <property type="term" value="F:RNA nuclease activity"/>
    <property type="evidence" value="ECO:0007669"/>
    <property type="project" value="InterPro"/>
</dbReference>
<organism evidence="7 8">
    <name type="scientific">Corynebacterium glaucum</name>
    <dbReference type="NCBI Taxonomy" id="187491"/>
    <lineage>
        <taxon>Bacteria</taxon>
        <taxon>Bacillati</taxon>
        <taxon>Actinomycetota</taxon>
        <taxon>Actinomycetes</taxon>
        <taxon>Mycobacteriales</taxon>
        <taxon>Corynebacteriaceae</taxon>
        <taxon>Corynebacterium</taxon>
    </lineage>
</organism>
<keyword evidence="2" id="KW-1277">Toxin-antitoxin system</keyword>
<keyword evidence="4" id="KW-0547">Nucleotide-binding</keyword>
<evidence type="ECO:0000256" key="6">
    <source>
        <dbReference type="ARBA" id="ARBA00024207"/>
    </source>
</evidence>
<dbReference type="GO" id="GO:0000166">
    <property type="term" value="F:nucleotide binding"/>
    <property type="evidence" value="ECO:0007669"/>
    <property type="project" value="UniProtKB-KW"/>
</dbReference>
<dbReference type="AlphaFoldDB" id="A0A1Q2HTT1"/>
<evidence type="ECO:0000313" key="7">
    <source>
        <dbReference type="EMBL" id="AQQ14220.1"/>
    </source>
</evidence>
<evidence type="ECO:0000256" key="5">
    <source>
        <dbReference type="ARBA" id="ARBA00022801"/>
    </source>
</evidence>
<name>A0A1Q2HTT1_9CORY</name>
<dbReference type="InterPro" id="IPR051813">
    <property type="entry name" value="HepT_RNase_toxin"/>
</dbReference>
<accession>A0A1Q2HTT1</accession>
<dbReference type="RefSeq" id="WP_095659099.1">
    <property type="nucleotide sequence ID" value="NZ_CALTZW010000018.1"/>
</dbReference>
<dbReference type="PANTHER" id="PTHR34139">
    <property type="entry name" value="UPF0331 PROTEIN MJ0127"/>
    <property type="match status" value="1"/>
</dbReference>
<keyword evidence="1" id="KW-0597">Phosphoprotein</keyword>
<evidence type="ECO:0000256" key="2">
    <source>
        <dbReference type="ARBA" id="ARBA00022649"/>
    </source>
</evidence>
<dbReference type="Pfam" id="PF01934">
    <property type="entry name" value="HepT-like"/>
    <property type="match status" value="1"/>
</dbReference>
<gene>
    <name evidence="7" type="ORF">CGLAU_01135</name>
</gene>
<reference evidence="7 8" key="1">
    <citation type="submission" date="2016-12" db="EMBL/GenBank/DDBJ databases">
        <authorList>
            <person name="Song W.-J."/>
            <person name="Kurnit D.M."/>
        </authorList>
    </citation>
    <scope>NUCLEOTIDE SEQUENCE [LARGE SCALE GENOMIC DNA]</scope>
    <source>
        <strain evidence="7 8">DSM 30827</strain>
    </source>
</reference>
<keyword evidence="8" id="KW-1185">Reference proteome</keyword>
<dbReference type="GO" id="GO:0110001">
    <property type="term" value="C:toxin-antitoxin complex"/>
    <property type="evidence" value="ECO:0007669"/>
    <property type="project" value="InterPro"/>
</dbReference>
<dbReference type="EMBL" id="CP019688">
    <property type="protein sequence ID" value="AQQ14220.1"/>
    <property type="molecule type" value="Genomic_DNA"/>
</dbReference>
<dbReference type="OrthoDB" id="159782at2"/>
<proteinExistence type="inferred from homology"/>
<dbReference type="Gene3D" id="1.20.120.580">
    <property type="entry name" value="bsu32300-like"/>
    <property type="match status" value="1"/>
</dbReference>
<dbReference type="InterPro" id="IPR008201">
    <property type="entry name" value="HepT-like"/>
</dbReference>
<dbReference type="KEGG" id="cgv:CGLAU_01135"/>
<evidence type="ECO:0008006" key="9">
    <source>
        <dbReference type="Google" id="ProtNLM"/>
    </source>
</evidence>
<protein>
    <recommendedName>
        <fullName evidence="9">Toxin-antitoxin system antitoxin subunit</fullName>
    </recommendedName>
</protein>